<gene>
    <name evidence="11" type="ORF">BOKJ2_LOCUS578</name>
</gene>
<evidence type="ECO:0000256" key="10">
    <source>
        <dbReference type="SAM" id="MobiDB-lite"/>
    </source>
</evidence>
<dbReference type="Gene3D" id="3.90.550.50">
    <property type="match status" value="1"/>
</dbReference>
<comment type="similarity">
    <text evidence="2">Belongs to the glycosyltransferase 31 family.</text>
</comment>
<sequence length="511" mass="59971">MVLFSRYKVKTLLVCAFIAGLWLINVKIYNKEASYSSLPYQQELIALFSLNKANNSDAIGEKTGELETVKPNETVKNGTKSSEVVDNDEHKDSAKTGNYTPKTLEADSKQQEPVKESNKPSEHEQTPGGPVKVDEKPQESTKPDEKPKEPKPNNKDLSKQEEEPPQNDEDNKIREDFRPIGNPNANHTTVNTSVTTNRTIRLETFVMIEKLQNILVDVKATFKNYEVVYKMSKPDNESFCDGVDAVVYVMAMADQEAVLRRQALRETIFHSDNLPTDKKILYRFVLGRMESEENYQQQYKDEIEKFNDIIFYNVEETYRDNYIKWHTMHAWHMRYCSQVKHFIKMDDDTVADFRRTFLWMDRNFDRRISKNQKYFVCHRMSGYRVFRDPVANPRWYITPEEFQEDIFPDYCYGYFVIYTNDTVKDIMRAQEDTNLVHMDDCFYTGIVRRETNSKLYDFEGIRTGIPPNKCSQDNVLPYMIASTDRKTPDKIRLRLHTIKNKKCEQVKDKKS</sequence>
<keyword evidence="5" id="KW-0812">Transmembrane</keyword>
<evidence type="ECO:0000313" key="12">
    <source>
        <dbReference type="Proteomes" id="UP000614601"/>
    </source>
</evidence>
<evidence type="ECO:0000256" key="1">
    <source>
        <dbReference type="ARBA" id="ARBA00004323"/>
    </source>
</evidence>
<evidence type="ECO:0000256" key="6">
    <source>
        <dbReference type="ARBA" id="ARBA00022968"/>
    </source>
</evidence>
<evidence type="ECO:0000256" key="2">
    <source>
        <dbReference type="ARBA" id="ARBA00008661"/>
    </source>
</evidence>
<keyword evidence="12" id="KW-1185">Reference proteome</keyword>
<protein>
    <recommendedName>
        <fullName evidence="13">Hexosyltransferase</fullName>
    </recommendedName>
</protein>
<proteinExistence type="inferred from homology"/>
<evidence type="ECO:0008006" key="13">
    <source>
        <dbReference type="Google" id="ProtNLM"/>
    </source>
</evidence>
<keyword evidence="8" id="KW-0333">Golgi apparatus</keyword>
<dbReference type="Proteomes" id="UP000783686">
    <property type="component" value="Unassembled WGS sequence"/>
</dbReference>
<dbReference type="EMBL" id="CAJFDH010000001">
    <property type="protein sequence ID" value="CAD5205894.1"/>
    <property type="molecule type" value="Genomic_DNA"/>
</dbReference>
<keyword evidence="7" id="KW-1133">Transmembrane helix</keyword>
<evidence type="ECO:0000256" key="4">
    <source>
        <dbReference type="ARBA" id="ARBA00022679"/>
    </source>
</evidence>
<evidence type="ECO:0000313" key="11">
    <source>
        <dbReference type="EMBL" id="CAD5205894.1"/>
    </source>
</evidence>
<reference evidence="11" key="1">
    <citation type="submission" date="2020-09" db="EMBL/GenBank/DDBJ databases">
        <authorList>
            <person name="Kikuchi T."/>
        </authorList>
    </citation>
    <scope>NUCLEOTIDE SEQUENCE</scope>
    <source>
        <strain evidence="11">SH1</strain>
    </source>
</reference>
<dbReference type="Pfam" id="PF01762">
    <property type="entry name" value="Galactosyl_T"/>
    <property type="match status" value="1"/>
</dbReference>
<keyword evidence="9" id="KW-0472">Membrane</keyword>
<dbReference type="GO" id="GO:0006493">
    <property type="term" value="P:protein O-linked glycosylation"/>
    <property type="evidence" value="ECO:0007669"/>
    <property type="project" value="TreeGrafter"/>
</dbReference>
<dbReference type="PANTHER" id="PTHR11214:SF376">
    <property type="entry name" value="HEXOSYLTRANSFERASE"/>
    <property type="match status" value="1"/>
</dbReference>
<keyword evidence="6" id="KW-0735">Signal-anchor</keyword>
<dbReference type="AlphaFoldDB" id="A0A811JRJ8"/>
<keyword evidence="3" id="KW-0328">Glycosyltransferase</keyword>
<dbReference type="PANTHER" id="PTHR11214">
    <property type="entry name" value="BETA-1,3-N-ACETYLGLUCOSAMINYLTRANSFERASE"/>
    <property type="match status" value="1"/>
</dbReference>
<evidence type="ECO:0000256" key="9">
    <source>
        <dbReference type="ARBA" id="ARBA00023136"/>
    </source>
</evidence>
<accession>A0A811JRJ8</accession>
<feature type="compositionally biased region" description="Basic and acidic residues" evidence="10">
    <location>
        <begin position="132"/>
        <end position="162"/>
    </location>
</feature>
<name>A0A811JRJ8_9BILA</name>
<comment type="subcellular location">
    <subcellularLocation>
        <location evidence="1">Golgi apparatus membrane</location>
        <topology evidence="1">Single-pass type II membrane protein</topology>
    </subcellularLocation>
</comment>
<evidence type="ECO:0000256" key="5">
    <source>
        <dbReference type="ARBA" id="ARBA00022692"/>
    </source>
</evidence>
<dbReference type="EMBL" id="CAJFCW020000001">
    <property type="protein sequence ID" value="CAG9079714.1"/>
    <property type="molecule type" value="Genomic_DNA"/>
</dbReference>
<dbReference type="OrthoDB" id="6086505at2759"/>
<dbReference type="InterPro" id="IPR002659">
    <property type="entry name" value="Glyco_trans_31"/>
</dbReference>
<feature type="compositionally biased region" description="Basic and acidic residues" evidence="10">
    <location>
        <begin position="104"/>
        <end position="125"/>
    </location>
</feature>
<evidence type="ECO:0000256" key="7">
    <source>
        <dbReference type="ARBA" id="ARBA00022989"/>
    </source>
</evidence>
<comment type="caution">
    <text evidence="11">The sequence shown here is derived from an EMBL/GenBank/DDBJ whole genome shotgun (WGS) entry which is preliminary data.</text>
</comment>
<organism evidence="11 12">
    <name type="scientific">Bursaphelenchus okinawaensis</name>
    <dbReference type="NCBI Taxonomy" id="465554"/>
    <lineage>
        <taxon>Eukaryota</taxon>
        <taxon>Metazoa</taxon>
        <taxon>Ecdysozoa</taxon>
        <taxon>Nematoda</taxon>
        <taxon>Chromadorea</taxon>
        <taxon>Rhabditida</taxon>
        <taxon>Tylenchina</taxon>
        <taxon>Tylenchomorpha</taxon>
        <taxon>Aphelenchoidea</taxon>
        <taxon>Aphelenchoididae</taxon>
        <taxon>Bursaphelenchus</taxon>
    </lineage>
</organism>
<evidence type="ECO:0000256" key="3">
    <source>
        <dbReference type="ARBA" id="ARBA00022676"/>
    </source>
</evidence>
<dbReference type="GO" id="GO:0016758">
    <property type="term" value="F:hexosyltransferase activity"/>
    <property type="evidence" value="ECO:0007669"/>
    <property type="project" value="InterPro"/>
</dbReference>
<feature type="compositionally biased region" description="Polar residues" evidence="10">
    <location>
        <begin position="74"/>
        <end position="84"/>
    </location>
</feature>
<keyword evidence="4" id="KW-0808">Transferase</keyword>
<dbReference type="GO" id="GO:0000139">
    <property type="term" value="C:Golgi membrane"/>
    <property type="evidence" value="ECO:0007669"/>
    <property type="project" value="UniProtKB-SubCell"/>
</dbReference>
<feature type="region of interest" description="Disordered" evidence="10">
    <location>
        <begin position="70"/>
        <end position="190"/>
    </location>
</feature>
<evidence type="ECO:0000256" key="8">
    <source>
        <dbReference type="ARBA" id="ARBA00023034"/>
    </source>
</evidence>
<feature type="compositionally biased region" description="Basic and acidic residues" evidence="10">
    <location>
        <begin position="169"/>
        <end position="178"/>
    </location>
</feature>
<dbReference type="Proteomes" id="UP000614601">
    <property type="component" value="Unassembled WGS sequence"/>
</dbReference>